<reference evidence="2 3" key="1">
    <citation type="submission" date="2018-09" db="EMBL/GenBank/DDBJ databases">
        <title>A high-quality reference genome of wild soybean provides a powerful tool to mine soybean genomes.</title>
        <authorList>
            <person name="Xie M."/>
            <person name="Chung C.Y.L."/>
            <person name="Li M.-W."/>
            <person name="Wong F.-L."/>
            <person name="Chan T.-F."/>
            <person name="Lam H.-M."/>
        </authorList>
    </citation>
    <scope>NUCLEOTIDE SEQUENCE [LARGE SCALE GENOMIC DNA]</scope>
    <source>
        <strain evidence="3">cv. W05</strain>
        <tissue evidence="2">Hypocotyl of etiolated seedlings</tissue>
    </source>
</reference>
<comment type="caution">
    <text evidence="2">The sequence shown here is derived from an EMBL/GenBank/DDBJ whole genome shotgun (WGS) entry which is preliminary data.</text>
</comment>
<accession>A0A445FDP1</accession>
<proteinExistence type="predicted"/>
<feature type="region of interest" description="Disordered" evidence="1">
    <location>
        <begin position="213"/>
        <end position="249"/>
    </location>
</feature>
<evidence type="ECO:0008006" key="4">
    <source>
        <dbReference type="Google" id="ProtNLM"/>
    </source>
</evidence>
<dbReference type="EMBL" id="QZWG01000019">
    <property type="protein sequence ID" value="RZB46975.1"/>
    <property type="molecule type" value="Genomic_DNA"/>
</dbReference>
<sequence length="385" mass="43901">MFKNTRHLSVSSLVEETYFKTTQLFANRGRQTLAMINSGSLYSEVVFDAMNSSQQESNTHIVNEFDRHNHTFIIIEIQSPLETPRPPRRFRVMLQSQKCDCGEYQAKHLQCSQIMVACKFVNVDPMIYVPILFTLQHILHIYDNSFGLLPHKSMWQEYEGDQWGPDPRRKRTTKGLPVSTHIPIEMDKDENERPNGGYMRQPIEDEARFLDHKKDYPSDNEKGTGHGNLPDPQESSLAKHEEEDQCFAEEDSYLSGKEHIQQKNVEPVTASYDHIGQTMEPVRKSSTTHKNDAIRLGDGKVMDHSGRSRIKDMEDDQHGSVRSIRVGINNDVADIGNEVHGSLVGGSSKGDLEYFRDCDITTHSGPKHSDDVLDKNSINKFSKII</sequence>
<keyword evidence="3" id="KW-1185">Reference proteome</keyword>
<evidence type="ECO:0000256" key="1">
    <source>
        <dbReference type="SAM" id="MobiDB-lite"/>
    </source>
</evidence>
<organism evidence="2 3">
    <name type="scientific">Glycine soja</name>
    <name type="common">Wild soybean</name>
    <dbReference type="NCBI Taxonomy" id="3848"/>
    <lineage>
        <taxon>Eukaryota</taxon>
        <taxon>Viridiplantae</taxon>
        <taxon>Streptophyta</taxon>
        <taxon>Embryophyta</taxon>
        <taxon>Tracheophyta</taxon>
        <taxon>Spermatophyta</taxon>
        <taxon>Magnoliopsida</taxon>
        <taxon>eudicotyledons</taxon>
        <taxon>Gunneridae</taxon>
        <taxon>Pentapetalae</taxon>
        <taxon>rosids</taxon>
        <taxon>fabids</taxon>
        <taxon>Fabales</taxon>
        <taxon>Fabaceae</taxon>
        <taxon>Papilionoideae</taxon>
        <taxon>50 kb inversion clade</taxon>
        <taxon>NPAAA clade</taxon>
        <taxon>indigoferoid/millettioid clade</taxon>
        <taxon>Phaseoleae</taxon>
        <taxon>Glycine</taxon>
        <taxon>Glycine subgen. Soja</taxon>
    </lineage>
</organism>
<name>A0A445FDP1_GLYSO</name>
<evidence type="ECO:0000313" key="3">
    <source>
        <dbReference type="Proteomes" id="UP000289340"/>
    </source>
</evidence>
<protein>
    <recommendedName>
        <fullName evidence="4">SWIM-type domain-containing protein</fullName>
    </recommendedName>
</protein>
<evidence type="ECO:0000313" key="2">
    <source>
        <dbReference type="EMBL" id="RZB46975.1"/>
    </source>
</evidence>
<dbReference type="AlphaFoldDB" id="A0A445FDP1"/>
<feature type="compositionally biased region" description="Basic and acidic residues" evidence="1">
    <location>
        <begin position="213"/>
        <end position="224"/>
    </location>
</feature>
<dbReference type="Proteomes" id="UP000289340">
    <property type="component" value="Chromosome 19"/>
</dbReference>
<gene>
    <name evidence="2" type="ORF">D0Y65_050852</name>
</gene>